<comment type="caution">
    <text evidence="4">Lacks conserved residue(s) required for the propagation of feature annotation.</text>
</comment>
<name>A0A517N091_9BACT</name>
<feature type="binding site" evidence="4 6">
    <location>
        <position position="117"/>
    </location>
    <ligand>
        <name>substrate</name>
    </ligand>
</feature>
<evidence type="ECO:0000256" key="3">
    <source>
        <dbReference type="ARBA" id="ARBA00023235"/>
    </source>
</evidence>
<comment type="similarity">
    <text evidence="1 4 7">Belongs to the tRNA pseudouridine synthase TruA family.</text>
</comment>
<evidence type="ECO:0000259" key="8">
    <source>
        <dbReference type="Pfam" id="PF01416"/>
    </source>
</evidence>
<sequence>MVQNIVAGSTWKITLAYDGADFCGWQSQPERRTVQGAFEQAWLDITGESVRVNASGRTDSGVHAMGQVVGVQTESELPAERLLGGLNAKLPDDATVVSVEAAPEGFHAQHQAKSKRYRYAIHNDRRPSVALRRNAWHVPQQLDIEAMKRAGQALLGKQDFASLESVGSPRESTVRTIFSVEVIAARDEGDRNSAATPETIPLPLPPYELNSLILIDVVGDGFLYNMVRTIAGSLVHVGAGRKPVEWMGEMLLAKDRKRAGQTAPAHGLTLVEVGY</sequence>
<dbReference type="InterPro" id="IPR020097">
    <property type="entry name" value="PsdUridine_synth_TruA_a/b_dom"/>
</dbReference>
<keyword evidence="10" id="KW-1185">Reference proteome</keyword>
<keyword evidence="2 4" id="KW-0819">tRNA processing</keyword>
<evidence type="ECO:0000313" key="10">
    <source>
        <dbReference type="Proteomes" id="UP000319852"/>
    </source>
</evidence>
<organism evidence="9 10">
    <name type="scientific">Adhaeretor mobilis</name>
    <dbReference type="NCBI Taxonomy" id="1930276"/>
    <lineage>
        <taxon>Bacteria</taxon>
        <taxon>Pseudomonadati</taxon>
        <taxon>Planctomycetota</taxon>
        <taxon>Planctomycetia</taxon>
        <taxon>Pirellulales</taxon>
        <taxon>Lacipirellulaceae</taxon>
        <taxon>Adhaeretor</taxon>
    </lineage>
</organism>
<dbReference type="SUPFAM" id="SSF55120">
    <property type="entry name" value="Pseudouridine synthase"/>
    <property type="match status" value="1"/>
</dbReference>
<proteinExistence type="inferred from homology"/>
<dbReference type="EMBL" id="CP036263">
    <property type="protein sequence ID" value="QDT00551.1"/>
    <property type="molecule type" value="Genomic_DNA"/>
</dbReference>
<evidence type="ECO:0000313" key="9">
    <source>
        <dbReference type="EMBL" id="QDT00551.1"/>
    </source>
</evidence>
<dbReference type="Proteomes" id="UP000319852">
    <property type="component" value="Chromosome"/>
</dbReference>
<feature type="domain" description="Pseudouridine synthase I TruA alpha/beta" evidence="8">
    <location>
        <begin position="16"/>
        <end position="108"/>
    </location>
</feature>
<feature type="active site" description="Nucleophile" evidence="4 5">
    <location>
        <position position="59"/>
    </location>
</feature>
<dbReference type="KEGG" id="amob:HG15A2_38890"/>
<comment type="function">
    <text evidence="4">Formation of pseudouridine at positions 38, 39 and 40 in the anticodon stem and loop of transfer RNAs.</text>
</comment>
<dbReference type="GO" id="GO:0160147">
    <property type="term" value="F:tRNA pseudouridine(38-40) synthase activity"/>
    <property type="evidence" value="ECO:0007669"/>
    <property type="project" value="UniProtKB-EC"/>
</dbReference>
<evidence type="ECO:0000256" key="2">
    <source>
        <dbReference type="ARBA" id="ARBA00022694"/>
    </source>
</evidence>
<dbReference type="PANTHER" id="PTHR11142:SF0">
    <property type="entry name" value="TRNA PSEUDOURIDINE SYNTHASE-LIKE 1"/>
    <property type="match status" value="1"/>
</dbReference>
<dbReference type="PANTHER" id="PTHR11142">
    <property type="entry name" value="PSEUDOURIDYLATE SYNTHASE"/>
    <property type="match status" value="1"/>
</dbReference>
<reference evidence="9 10" key="1">
    <citation type="submission" date="2019-02" db="EMBL/GenBank/DDBJ databases">
        <title>Deep-cultivation of Planctomycetes and their phenomic and genomic characterization uncovers novel biology.</title>
        <authorList>
            <person name="Wiegand S."/>
            <person name="Jogler M."/>
            <person name="Boedeker C."/>
            <person name="Pinto D."/>
            <person name="Vollmers J."/>
            <person name="Rivas-Marin E."/>
            <person name="Kohn T."/>
            <person name="Peeters S.H."/>
            <person name="Heuer A."/>
            <person name="Rast P."/>
            <person name="Oberbeckmann S."/>
            <person name="Bunk B."/>
            <person name="Jeske O."/>
            <person name="Meyerdierks A."/>
            <person name="Storesund J.E."/>
            <person name="Kallscheuer N."/>
            <person name="Luecker S."/>
            <person name="Lage O.M."/>
            <person name="Pohl T."/>
            <person name="Merkel B.J."/>
            <person name="Hornburger P."/>
            <person name="Mueller R.-W."/>
            <person name="Bruemmer F."/>
            <person name="Labrenz M."/>
            <person name="Spormann A.M."/>
            <person name="Op den Camp H."/>
            <person name="Overmann J."/>
            <person name="Amann R."/>
            <person name="Jetten M.S.M."/>
            <person name="Mascher T."/>
            <person name="Medema M.H."/>
            <person name="Devos D.P."/>
            <person name="Kaster A.-K."/>
            <person name="Ovreas L."/>
            <person name="Rohde M."/>
            <person name="Galperin M.Y."/>
            <person name="Jogler C."/>
        </authorList>
    </citation>
    <scope>NUCLEOTIDE SEQUENCE [LARGE SCALE GENOMIC DNA]</scope>
    <source>
        <strain evidence="9 10">HG15A2</strain>
    </source>
</reference>
<dbReference type="GO" id="GO:0031119">
    <property type="term" value="P:tRNA pseudouridine synthesis"/>
    <property type="evidence" value="ECO:0007669"/>
    <property type="project" value="UniProtKB-UniRule"/>
</dbReference>
<dbReference type="HAMAP" id="MF_00171">
    <property type="entry name" value="TruA"/>
    <property type="match status" value="1"/>
</dbReference>
<dbReference type="Gene3D" id="3.30.70.660">
    <property type="entry name" value="Pseudouridine synthase I, catalytic domain, C-terminal subdomain"/>
    <property type="match status" value="1"/>
</dbReference>
<protein>
    <recommendedName>
        <fullName evidence="4">tRNA pseudouridine synthase A</fullName>
        <ecNumber evidence="4">5.4.99.12</ecNumber>
    </recommendedName>
    <alternativeName>
        <fullName evidence="4">tRNA pseudouridine(38-40) synthase</fullName>
    </alternativeName>
    <alternativeName>
        <fullName evidence="4">tRNA pseudouridylate synthase I</fullName>
    </alternativeName>
    <alternativeName>
        <fullName evidence="4">tRNA-uridine isomerase I</fullName>
    </alternativeName>
</protein>
<dbReference type="PIRSF" id="PIRSF001430">
    <property type="entry name" value="tRNA_psdUrid_synth"/>
    <property type="match status" value="1"/>
</dbReference>
<evidence type="ECO:0000256" key="7">
    <source>
        <dbReference type="RuleBase" id="RU003792"/>
    </source>
</evidence>
<feature type="domain" description="Pseudouridine synthase I TruA alpha/beta" evidence="8">
    <location>
        <begin position="152"/>
        <end position="275"/>
    </location>
</feature>
<dbReference type="InterPro" id="IPR001406">
    <property type="entry name" value="PsdUridine_synth_TruA"/>
</dbReference>
<accession>A0A517N091</accession>
<evidence type="ECO:0000256" key="4">
    <source>
        <dbReference type="HAMAP-Rule" id="MF_00171"/>
    </source>
</evidence>
<dbReference type="NCBIfam" id="TIGR00071">
    <property type="entry name" value="hisT_truA"/>
    <property type="match status" value="1"/>
</dbReference>
<evidence type="ECO:0000256" key="1">
    <source>
        <dbReference type="ARBA" id="ARBA00009375"/>
    </source>
</evidence>
<dbReference type="Gene3D" id="3.30.70.580">
    <property type="entry name" value="Pseudouridine synthase I, catalytic domain, N-terminal subdomain"/>
    <property type="match status" value="1"/>
</dbReference>
<keyword evidence="3 4" id="KW-0413">Isomerase</keyword>
<dbReference type="EC" id="5.4.99.12" evidence="4"/>
<comment type="subunit">
    <text evidence="4">Homodimer.</text>
</comment>
<dbReference type="InterPro" id="IPR020103">
    <property type="entry name" value="PsdUridine_synth_cat_dom_sf"/>
</dbReference>
<comment type="catalytic activity">
    <reaction evidence="4 7">
        <text>uridine(38/39/40) in tRNA = pseudouridine(38/39/40) in tRNA</text>
        <dbReference type="Rhea" id="RHEA:22376"/>
        <dbReference type="Rhea" id="RHEA-COMP:10085"/>
        <dbReference type="Rhea" id="RHEA-COMP:10087"/>
        <dbReference type="ChEBI" id="CHEBI:65314"/>
        <dbReference type="ChEBI" id="CHEBI:65315"/>
        <dbReference type="EC" id="5.4.99.12"/>
    </reaction>
</comment>
<dbReference type="AlphaFoldDB" id="A0A517N091"/>
<evidence type="ECO:0000256" key="5">
    <source>
        <dbReference type="PIRSR" id="PIRSR001430-1"/>
    </source>
</evidence>
<dbReference type="Pfam" id="PF01416">
    <property type="entry name" value="PseudoU_synth_1"/>
    <property type="match status" value="2"/>
</dbReference>
<gene>
    <name evidence="4 9" type="primary">truA</name>
    <name evidence="9" type="ORF">HG15A2_38890</name>
</gene>
<dbReference type="InterPro" id="IPR020095">
    <property type="entry name" value="PsdUridine_synth_TruA_C"/>
</dbReference>
<evidence type="ECO:0000256" key="6">
    <source>
        <dbReference type="PIRSR" id="PIRSR001430-2"/>
    </source>
</evidence>
<dbReference type="InterPro" id="IPR020094">
    <property type="entry name" value="TruA/RsuA/RluB/E/F_N"/>
</dbReference>
<dbReference type="FunFam" id="3.30.70.580:FF:000001">
    <property type="entry name" value="tRNA pseudouridine synthase A"/>
    <property type="match status" value="1"/>
</dbReference>
<dbReference type="GO" id="GO:0003723">
    <property type="term" value="F:RNA binding"/>
    <property type="evidence" value="ECO:0007669"/>
    <property type="project" value="InterPro"/>
</dbReference>
<dbReference type="CDD" id="cd02570">
    <property type="entry name" value="PseudoU_synth_EcTruA"/>
    <property type="match status" value="1"/>
</dbReference>